<evidence type="ECO:0000313" key="2">
    <source>
        <dbReference type="EMBL" id="KAL3637826.1"/>
    </source>
</evidence>
<dbReference type="AlphaFoldDB" id="A0ABD3DA46"/>
<organism evidence="2 3">
    <name type="scientific">Castilleja foliolosa</name>
    <dbReference type="NCBI Taxonomy" id="1961234"/>
    <lineage>
        <taxon>Eukaryota</taxon>
        <taxon>Viridiplantae</taxon>
        <taxon>Streptophyta</taxon>
        <taxon>Embryophyta</taxon>
        <taxon>Tracheophyta</taxon>
        <taxon>Spermatophyta</taxon>
        <taxon>Magnoliopsida</taxon>
        <taxon>eudicotyledons</taxon>
        <taxon>Gunneridae</taxon>
        <taxon>Pentapetalae</taxon>
        <taxon>asterids</taxon>
        <taxon>lamiids</taxon>
        <taxon>Lamiales</taxon>
        <taxon>Orobanchaceae</taxon>
        <taxon>Pedicularideae</taxon>
        <taxon>Castillejinae</taxon>
        <taxon>Castilleja</taxon>
    </lineage>
</organism>
<dbReference type="InterPro" id="IPR025476">
    <property type="entry name" value="Helitron_helicase-like"/>
</dbReference>
<reference evidence="3" key="1">
    <citation type="journal article" date="2024" name="IScience">
        <title>Strigolactones Initiate the Formation of Haustorium-like Structures in Castilleja.</title>
        <authorList>
            <person name="Buerger M."/>
            <person name="Peterson D."/>
            <person name="Chory J."/>
        </authorList>
    </citation>
    <scope>NUCLEOTIDE SEQUENCE [LARGE SCALE GENOMIC DNA]</scope>
</reference>
<dbReference type="Proteomes" id="UP001632038">
    <property type="component" value="Unassembled WGS sequence"/>
</dbReference>
<dbReference type="PANTHER" id="PTHR45786:SF77">
    <property type="entry name" value="HELITRON HELICASE-LIKE DOMAIN-CONTAINING PROTEIN-RELATED"/>
    <property type="match status" value="1"/>
</dbReference>
<proteinExistence type="predicted"/>
<name>A0ABD3DA46_9LAMI</name>
<dbReference type="Pfam" id="PF14214">
    <property type="entry name" value="Helitron_like_N"/>
    <property type="match status" value="1"/>
</dbReference>
<comment type="caution">
    <text evidence="2">The sequence shown here is derived from an EMBL/GenBank/DDBJ whole genome shotgun (WGS) entry which is preliminary data.</text>
</comment>
<sequence>MRLGSRRVVVHRDECEILRIWSLLIFYPSLRTFMTETASLFVNIATRFFWFGERIMRGPLHARPRYTHCCKGGVVRLPFPLYPPPAIKKLFEDSDFMENIRAYNNMFSMTSFGARVDAVNDGRGPYVFKVSGQVSHWIGSLCPPVAEGPQFLQLYIYDTVNEVSNRLHFFESSQHRLLSPTVVASISATLNSCNEYARLFRSAADLCAESTPSDSSVRLYSNVNDRRYEPPASGTLGGIVYSEDSNASDYDVVVCKKDGPPHSVSKLHPSYIPLQYPLLFPYGEPGWSTDLRLHSFSDGRKRNLTVNMYYSFQIHDREGVYSLLLNGGRLFQQYLVDAYTCIEQSRLDFVNKNQNIFRSEYVAGLYDALARGDNNAHDIGKRVFLPSSFTGGPRYMYKHYQDALAIYRVYGNPQYFITFTCNVKWPEICHHLDKNGGMQAQNRPDIIARVFRIKVQQFLRFMRTNKTFGDVCAGLPHCHTLIWVTAPYKVREAADIDQYISAEIPDPSTEPELHKIVTDLMIHGPCGLARPSSPCMRDNRCSKSFPKTFRSNSRFDKDGYVHYRRRDSPHRAIKNGTPAIGRLAYVHPASDQSTCHIKKENRPVFTHRQLYVALSRATSPGSLKILIDATDENGSDTTNNVVFADFMDEVNIRDITERQKPRIIEVRVLQKWISKGKKEELCYQLVDAYGDCIEAVAEVKHVEHFDSVIRLQCCYRVSGYICTGPRTYMATVDHGASLVIGQKARFEPLTNPNIPTTYFNFATYETIKTRIKDTKILTDYIGRGKGSGNHFMARGMSSHRRRCRSWRYSCDRIDNGIRIQRLRALPSMPPTETQDKKVTILDLKLNSQQNVQA</sequence>
<keyword evidence="3" id="KW-1185">Reference proteome</keyword>
<protein>
    <recommendedName>
        <fullName evidence="1">Helitron helicase-like domain-containing protein</fullName>
    </recommendedName>
</protein>
<dbReference type="PANTHER" id="PTHR45786">
    <property type="entry name" value="DNA BINDING PROTEIN-LIKE"/>
    <property type="match status" value="1"/>
</dbReference>
<feature type="domain" description="Helitron helicase-like" evidence="1">
    <location>
        <begin position="309"/>
        <end position="481"/>
    </location>
</feature>
<gene>
    <name evidence="2" type="ORF">CASFOL_018274</name>
</gene>
<evidence type="ECO:0000313" key="3">
    <source>
        <dbReference type="Proteomes" id="UP001632038"/>
    </source>
</evidence>
<accession>A0ABD3DA46</accession>
<evidence type="ECO:0000259" key="1">
    <source>
        <dbReference type="Pfam" id="PF14214"/>
    </source>
</evidence>
<dbReference type="EMBL" id="JAVIJP010000023">
    <property type="protein sequence ID" value="KAL3637826.1"/>
    <property type="molecule type" value="Genomic_DNA"/>
</dbReference>